<keyword evidence="2" id="KW-1185">Reference proteome</keyword>
<reference evidence="1 2" key="1">
    <citation type="submission" date="2021-06" db="EMBL/GenBank/DDBJ databases">
        <authorList>
            <person name="Palmer J.M."/>
        </authorList>
    </citation>
    <scope>NUCLEOTIDE SEQUENCE [LARGE SCALE GENOMIC DNA]</scope>
    <source>
        <strain evidence="1 2">AS_MEX2019</strain>
        <tissue evidence="1">Muscle</tissue>
    </source>
</reference>
<dbReference type="Proteomes" id="UP001469553">
    <property type="component" value="Unassembled WGS sequence"/>
</dbReference>
<comment type="caution">
    <text evidence="1">The sequence shown here is derived from an EMBL/GenBank/DDBJ whole genome shotgun (WGS) entry which is preliminary data.</text>
</comment>
<evidence type="ECO:0000313" key="2">
    <source>
        <dbReference type="Proteomes" id="UP001469553"/>
    </source>
</evidence>
<dbReference type="EMBL" id="JAHRIP010077878">
    <property type="protein sequence ID" value="MEQ2311971.1"/>
    <property type="molecule type" value="Genomic_DNA"/>
</dbReference>
<accession>A0ABV1A2U4</accession>
<organism evidence="1 2">
    <name type="scientific">Ameca splendens</name>
    <dbReference type="NCBI Taxonomy" id="208324"/>
    <lineage>
        <taxon>Eukaryota</taxon>
        <taxon>Metazoa</taxon>
        <taxon>Chordata</taxon>
        <taxon>Craniata</taxon>
        <taxon>Vertebrata</taxon>
        <taxon>Euteleostomi</taxon>
        <taxon>Actinopterygii</taxon>
        <taxon>Neopterygii</taxon>
        <taxon>Teleostei</taxon>
        <taxon>Neoteleostei</taxon>
        <taxon>Acanthomorphata</taxon>
        <taxon>Ovalentaria</taxon>
        <taxon>Atherinomorphae</taxon>
        <taxon>Cyprinodontiformes</taxon>
        <taxon>Goodeidae</taxon>
        <taxon>Ameca</taxon>
    </lineage>
</organism>
<protein>
    <submittedName>
        <fullName evidence="1">Uncharacterized protein</fullName>
    </submittedName>
</protein>
<sequence length="151" mass="16434">MATPNSSLARVFASATARAAARLASRFPSAASGVPQANYSLWDSFFSLTASLNAVVHHRVRGLPPRQAPQTLRPQLQAAASTIDAVYMVHSDSMSPISPGIWSKHSQRWELNTSLAKGSARHSQQTLTIHLGLPSLSGFLVFQRIKLTTRW</sequence>
<proteinExistence type="predicted"/>
<evidence type="ECO:0000313" key="1">
    <source>
        <dbReference type="EMBL" id="MEQ2311971.1"/>
    </source>
</evidence>
<name>A0ABV1A2U4_9TELE</name>
<gene>
    <name evidence="1" type="ORF">AMECASPLE_026141</name>
</gene>